<proteinExistence type="predicted"/>
<keyword evidence="1" id="KW-1133">Transmembrane helix</keyword>
<sequence length="121" mass="14317">MGEVEQLWSISYWRRKMLHMKSEASVLHCWSCKESILIGFSVLISSFYLLSILVFEFLFNLPSGQYFCNWFGDSSESYFMLELNTNLLCLLFIHKNLFENLIEMVWLSLLDIDCGCFHLFT</sequence>
<dbReference type="EMBL" id="CP144691">
    <property type="protein sequence ID" value="WVY95049.1"/>
    <property type="molecule type" value="Genomic_DNA"/>
</dbReference>
<name>A0AAQ3MP65_VIGMU</name>
<reference evidence="2 3" key="1">
    <citation type="journal article" date="2023" name="Life. Sci Alliance">
        <title>Evolutionary insights into 3D genome organization and epigenetic landscape of Vigna mungo.</title>
        <authorList>
            <person name="Junaid A."/>
            <person name="Singh B."/>
            <person name="Bhatia S."/>
        </authorList>
    </citation>
    <scope>NUCLEOTIDE SEQUENCE [LARGE SCALE GENOMIC DNA]</scope>
    <source>
        <strain evidence="2">Urdbean</strain>
    </source>
</reference>
<protein>
    <submittedName>
        <fullName evidence="2">Uncharacterized protein</fullName>
    </submittedName>
</protein>
<keyword evidence="1" id="KW-0472">Membrane</keyword>
<evidence type="ECO:0000313" key="2">
    <source>
        <dbReference type="EMBL" id="WVY95049.1"/>
    </source>
</evidence>
<evidence type="ECO:0000256" key="1">
    <source>
        <dbReference type="SAM" id="Phobius"/>
    </source>
</evidence>
<feature type="transmembrane region" description="Helical" evidence="1">
    <location>
        <begin position="36"/>
        <end position="58"/>
    </location>
</feature>
<keyword evidence="1" id="KW-0812">Transmembrane</keyword>
<keyword evidence="3" id="KW-1185">Reference proteome</keyword>
<dbReference type="AlphaFoldDB" id="A0AAQ3MP65"/>
<evidence type="ECO:0000313" key="3">
    <source>
        <dbReference type="Proteomes" id="UP001374535"/>
    </source>
</evidence>
<accession>A0AAQ3MP65</accession>
<dbReference type="Proteomes" id="UP001374535">
    <property type="component" value="Chromosome 10"/>
</dbReference>
<gene>
    <name evidence="2" type="ORF">V8G54_034137</name>
</gene>
<organism evidence="2 3">
    <name type="scientific">Vigna mungo</name>
    <name type="common">Black gram</name>
    <name type="synonym">Phaseolus mungo</name>
    <dbReference type="NCBI Taxonomy" id="3915"/>
    <lineage>
        <taxon>Eukaryota</taxon>
        <taxon>Viridiplantae</taxon>
        <taxon>Streptophyta</taxon>
        <taxon>Embryophyta</taxon>
        <taxon>Tracheophyta</taxon>
        <taxon>Spermatophyta</taxon>
        <taxon>Magnoliopsida</taxon>
        <taxon>eudicotyledons</taxon>
        <taxon>Gunneridae</taxon>
        <taxon>Pentapetalae</taxon>
        <taxon>rosids</taxon>
        <taxon>fabids</taxon>
        <taxon>Fabales</taxon>
        <taxon>Fabaceae</taxon>
        <taxon>Papilionoideae</taxon>
        <taxon>50 kb inversion clade</taxon>
        <taxon>NPAAA clade</taxon>
        <taxon>indigoferoid/millettioid clade</taxon>
        <taxon>Phaseoleae</taxon>
        <taxon>Vigna</taxon>
    </lineage>
</organism>